<keyword evidence="2" id="KW-1185">Reference proteome</keyword>
<evidence type="ECO:0000313" key="2">
    <source>
        <dbReference type="Proteomes" id="UP000184330"/>
    </source>
</evidence>
<dbReference type="OrthoDB" id="4392610at2759"/>
<proteinExistence type="predicted"/>
<dbReference type="AlphaFoldDB" id="A0A1L7WKL3"/>
<protein>
    <submittedName>
        <fullName evidence="1">Uncharacterized protein</fullName>
    </submittedName>
</protein>
<organism evidence="1 2">
    <name type="scientific">Phialocephala subalpina</name>
    <dbReference type="NCBI Taxonomy" id="576137"/>
    <lineage>
        <taxon>Eukaryota</taxon>
        <taxon>Fungi</taxon>
        <taxon>Dikarya</taxon>
        <taxon>Ascomycota</taxon>
        <taxon>Pezizomycotina</taxon>
        <taxon>Leotiomycetes</taxon>
        <taxon>Helotiales</taxon>
        <taxon>Mollisiaceae</taxon>
        <taxon>Phialocephala</taxon>
        <taxon>Phialocephala fortinii species complex</taxon>
    </lineage>
</organism>
<dbReference type="EMBL" id="FJOG01000003">
    <property type="protein sequence ID" value="CZR53273.1"/>
    <property type="molecule type" value="Genomic_DNA"/>
</dbReference>
<dbReference type="Proteomes" id="UP000184330">
    <property type="component" value="Unassembled WGS sequence"/>
</dbReference>
<dbReference type="STRING" id="576137.A0A1L7WKL3"/>
<name>A0A1L7WKL3_9HELO</name>
<reference evidence="1 2" key="1">
    <citation type="submission" date="2016-03" db="EMBL/GenBank/DDBJ databases">
        <authorList>
            <person name="Ploux O."/>
        </authorList>
    </citation>
    <scope>NUCLEOTIDE SEQUENCE [LARGE SCALE GENOMIC DNA]</scope>
    <source>
        <strain evidence="1 2">UAMH 11012</strain>
    </source>
</reference>
<evidence type="ECO:0000313" key="1">
    <source>
        <dbReference type="EMBL" id="CZR53273.1"/>
    </source>
</evidence>
<gene>
    <name evidence="1" type="ORF">PAC_03151</name>
</gene>
<sequence length="129" mass="15158">MSTPNPVAVVHAYRNLYRGLLRAVQYSKPARYTARDQLRDAFRKEHPATYNQEKIDRTIEFLALATKYSGLEHRILKNLIHTNYLLRHNNHNLIKKARTPLQKEIRSTTRIHYDMTLAMLNDSIGLCLR</sequence>
<accession>A0A1L7WKL3</accession>